<dbReference type="RefSeq" id="WP_092483639.1">
    <property type="nucleotide sequence ID" value="NZ_FOYM01000015.1"/>
</dbReference>
<protein>
    <submittedName>
        <fullName evidence="1">Uncharacterized protein</fullName>
    </submittedName>
</protein>
<proteinExistence type="predicted"/>
<gene>
    <name evidence="1" type="ORF">SAMN05660706_11520</name>
</gene>
<name>A0A1I6DQK2_9FIRM</name>
<dbReference type="OrthoDB" id="1808533at2"/>
<dbReference type="AlphaFoldDB" id="A0A1I6DQK2"/>
<sequence>MALSRCAGRDDLVQVLLDRSEYGALLNLLQSDLARWLPDTGAFADLKWLLETLLAVKKQAAGKKARVVWHTPAGPQVRESAAMLEALLEETLAAAAGAWVRCLGGPGGDHRIWEMPRALADFELAEAVFVELTREPRALALLLEDVPRELGDTALGSEELLELLQRGAKAAEFCHKTIIEGIEKVKALV</sequence>
<reference evidence="2" key="1">
    <citation type="submission" date="2016-10" db="EMBL/GenBank/DDBJ databases">
        <authorList>
            <person name="Varghese N."/>
            <person name="Submissions S."/>
        </authorList>
    </citation>
    <scope>NUCLEOTIDE SEQUENCE [LARGE SCALE GENOMIC DNA]</scope>
    <source>
        <strain evidence="2">DSM 3669</strain>
    </source>
</reference>
<keyword evidence="2" id="KW-1185">Reference proteome</keyword>
<accession>A0A1I6DQK2</accession>
<evidence type="ECO:0000313" key="1">
    <source>
        <dbReference type="EMBL" id="SFR07729.1"/>
    </source>
</evidence>
<dbReference type="STRING" id="39060.SAMN05660706_11520"/>
<dbReference type="EMBL" id="FOYM01000015">
    <property type="protein sequence ID" value="SFR07729.1"/>
    <property type="molecule type" value="Genomic_DNA"/>
</dbReference>
<organism evidence="1 2">
    <name type="scientific">Desulfoscipio geothermicus DSM 3669</name>
    <dbReference type="NCBI Taxonomy" id="1121426"/>
    <lineage>
        <taxon>Bacteria</taxon>
        <taxon>Bacillati</taxon>
        <taxon>Bacillota</taxon>
        <taxon>Clostridia</taxon>
        <taxon>Eubacteriales</taxon>
        <taxon>Desulfallaceae</taxon>
        <taxon>Desulfoscipio</taxon>
    </lineage>
</organism>
<evidence type="ECO:0000313" key="2">
    <source>
        <dbReference type="Proteomes" id="UP000199584"/>
    </source>
</evidence>
<dbReference type="Proteomes" id="UP000199584">
    <property type="component" value="Unassembled WGS sequence"/>
</dbReference>